<dbReference type="Proteomes" id="UP000626242">
    <property type="component" value="Unassembled WGS sequence"/>
</dbReference>
<comment type="caution">
    <text evidence="1">The sequence shown here is derived from an EMBL/GenBank/DDBJ whole genome shotgun (WGS) entry which is preliminary data.</text>
</comment>
<evidence type="ECO:0000313" key="2">
    <source>
        <dbReference type="Proteomes" id="UP000626242"/>
    </source>
</evidence>
<reference evidence="1 2" key="1">
    <citation type="submission" date="2020-08" db="EMBL/GenBank/DDBJ databases">
        <title>A Genomic Blueprint of the Chicken Gut Microbiome.</title>
        <authorList>
            <person name="Gilroy R."/>
            <person name="Ravi A."/>
            <person name="Getino M."/>
            <person name="Pursley I."/>
            <person name="Horton D.L."/>
            <person name="Alikhan N.-F."/>
            <person name="Baker D."/>
            <person name="Gharbi K."/>
            <person name="Hall N."/>
            <person name="Watson M."/>
            <person name="Adriaenssens E.M."/>
            <person name="Foster-Nyarko E."/>
            <person name="Jarju S."/>
            <person name="Secka A."/>
            <person name="Antonio M."/>
            <person name="Oren A."/>
            <person name="Chaudhuri R."/>
            <person name="La Ragione R.M."/>
            <person name="Hildebrand F."/>
            <person name="Pallen M.J."/>
        </authorList>
    </citation>
    <scope>NUCLEOTIDE SEQUENCE [LARGE SCALE GENOMIC DNA]</scope>
    <source>
        <strain evidence="1 2">Sa1CVA4</strain>
    </source>
</reference>
<name>A0ABR8WR03_9FLAO</name>
<dbReference type="EMBL" id="JACSPS010000024">
    <property type="protein sequence ID" value="MBD8019166.1"/>
    <property type="molecule type" value="Genomic_DNA"/>
</dbReference>
<gene>
    <name evidence="1" type="ORF">H9628_11875</name>
</gene>
<organism evidence="1 2">
    <name type="scientific">Kaistella pullorum</name>
    <dbReference type="NCBI Taxonomy" id="2763074"/>
    <lineage>
        <taxon>Bacteria</taxon>
        <taxon>Pseudomonadati</taxon>
        <taxon>Bacteroidota</taxon>
        <taxon>Flavobacteriia</taxon>
        <taxon>Flavobacteriales</taxon>
        <taxon>Weeksellaceae</taxon>
        <taxon>Chryseobacterium group</taxon>
        <taxon>Kaistella</taxon>
    </lineage>
</organism>
<accession>A0ABR8WR03</accession>
<evidence type="ECO:0008006" key="3">
    <source>
        <dbReference type="Google" id="ProtNLM"/>
    </source>
</evidence>
<protein>
    <recommendedName>
        <fullName evidence="3">MORN repeat variant</fullName>
    </recommendedName>
</protein>
<dbReference type="SUPFAM" id="SSF82185">
    <property type="entry name" value="Histone H3 K4-specific methyltransferase SET7/9 N-terminal domain"/>
    <property type="match status" value="1"/>
</dbReference>
<dbReference type="Gene3D" id="3.90.930.1">
    <property type="match status" value="1"/>
</dbReference>
<sequence>MKFTILTILFLFFGKSYSQEKIEFEDVFFVNGIAYNKLNNQIFTGIAQNKNKNGHIKFEEIYDNGKLTKTLLYYNNNSKQIISTETIFNQENKRVKVLNFSSDGKKIRETTFDENEKKSEYNSYENGNLILHEEFKNGKKNGKWFCYNDDGTKCEMEYSSGKKIKDCR</sequence>
<evidence type="ECO:0000313" key="1">
    <source>
        <dbReference type="EMBL" id="MBD8019166.1"/>
    </source>
</evidence>
<keyword evidence="2" id="KW-1185">Reference proteome</keyword>
<proteinExistence type="predicted"/>